<dbReference type="GO" id="GO:0008083">
    <property type="term" value="F:growth factor activity"/>
    <property type="evidence" value="ECO:0007669"/>
    <property type="project" value="InterPro"/>
</dbReference>
<dbReference type="PROSITE" id="PS00247">
    <property type="entry name" value="HBGF_FGF"/>
    <property type="match status" value="1"/>
</dbReference>
<feature type="compositionally biased region" description="Basic residues" evidence="3">
    <location>
        <begin position="280"/>
        <end position="298"/>
    </location>
</feature>
<organism evidence="4">
    <name type="scientific">Graphocephala atropunctata</name>
    <dbReference type="NCBI Taxonomy" id="36148"/>
    <lineage>
        <taxon>Eukaryota</taxon>
        <taxon>Metazoa</taxon>
        <taxon>Ecdysozoa</taxon>
        <taxon>Arthropoda</taxon>
        <taxon>Hexapoda</taxon>
        <taxon>Insecta</taxon>
        <taxon>Pterygota</taxon>
        <taxon>Neoptera</taxon>
        <taxon>Paraneoptera</taxon>
        <taxon>Hemiptera</taxon>
        <taxon>Auchenorrhyncha</taxon>
        <taxon>Membracoidea</taxon>
        <taxon>Cicadellidae</taxon>
        <taxon>Cicadellinae</taxon>
        <taxon>Cicadellini</taxon>
        <taxon>Graphocephala</taxon>
    </lineage>
</organism>
<feature type="compositionally biased region" description="Low complexity" evidence="3">
    <location>
        <begin position="339"/>
        <end position="349"/>
    </location>
</feature>
<feature type="signal peptide" evidence="2">
    <location>
        <begin position="1"/>
        <end position="21"/>
    </location>
</feature>
<dbReference type="InterPro" id="IPR002209">
    <property type="entry name" value="Fibroblast_GF_fam"/>
</dbReference>
<dbReference type="Gene3D" id="2.80.10.50">
    <property type="match status" value="1"/>
</dbReference>
<evidence type="ECO:0000313" key="4">
    <source>
        <dbReference type="EMBL" id="JAT18939.1"/>
    </source>
</evidence>
<dbReference type="PRINTS" id="PR00262">
    <property type="entry name" value="IL1HBGF"/>
</dbReference>
<dbReference type="SUPFAM" id="SSF50353">
    <property type="entry name" value="Cytokine"/>
    <property type="match status" value="1"/>
</dbReference>
<proteinExistence type="inferred from homology"/>
<dbReference type="PRINTS" id="PR00263">
    <property type="entry name" value="HBGFFGF"/>
</dbReference>
<dbReference type="PANTHER" id="PTHR11486">
    <property type="entry name" value="FIBROBLAST GROWTH FACTOR"/>
    <property type="match status" value="1"/>
</dbReference>
<protein>
    <recommendedName>
        <fullName evidence="2">Fibroblast growth factor</fullName>
        <shortName evidence="2">FGF</shortName>
    </recommendedName>
</protein>
<feature type="compositionally biased region" description="Basic residues" evidence="3">
    <location>
        <begin position="230"/>
        <end position="241"/>
    </location>
</feature>
<evidence type="ECO:0000256" key="3">
    <source>
        <dbReference type="SAM" id="MobiDB-lite"/>
    </source>
</evidence>
<dbReference type="SMART" id="SM00442">
    <property type="entry name" value="FGF"/>
    <property type="match status" value="1"/>
</dbReference>
<feature type="region of interest" description="Disordered" evidence="3">
    <location>
        <begin position="230"/>
        <end position="253"/>
    </location>
</feature>
<evidence type="ECO:0000256" key="1">
    <source>
        <dbReference type="ARBA" id="ARBA00007936"/>
    </source>
</evidence>
<dbReference type="Pfam" id="PF00167">
    <property type="entry name" value="FGF"/>
    <property type="match status" value="1"/>
</dbReference>
<feature type="region of interest" description="Disordered" evidence="3">
    <location>
        <begin position="274"/>
        <end position="349"/>
    </location>
</feature>
<dbReference type="CDD" id="cd23311">
    <property type="entry name" value="beta-trefoil_FGF_Bnl-like"/>
    <property type="match status" value="1"/>
</dbReference>
<feature type="chain" id="PRO_5008447384" description="Fibroblast growth factor" evidence="2">
    <location>
        <begin position="22"/>
        <end position="349"/>
    </location>
</feature>
<dbReference type="InterPro" id="IPR008996">
    <property type="entry name" value="IL1/FGF"/>
</dbReference>
<feature type="compositionally biased region" description="Basic and acidic residues" evidence="3">
    <location>
        <begin position="299"/>
        <end position="313"/>
    </location>
</feature>
<feature type="compositionally biased region" description="Acidic residues" evidence="3">
    <location>
        <begin position="314"/>
        <end position="338"/>
    </location>
</feature>
<dbReference type="AlphaFoldDB" id="A0A1B6L5E3"/>
<dbReference type="EMBL" id="GEBQ01021038">
    <property type="protein sequence ID" value="JAT18939.1"/>
    <property type="molecule type" value="Transcribed_RNA"/>
</dbReference>
<name>A0A1B6L5E3_9HEMI</name>
<evidence type="ECO:0000256" key="2">
    <source>
        <dbReference type="RuleBase" id="RU049442"/>
    </source>
</evidence>
<comment type="similarity">
    <text evidence="1 2">Belongs to the heparin-binding growth factors family.</text>
</comment>
<keyword evidence="2" id="KW-0732">Signal</keyword>
<accession>A0A1B6L5E3</accession>
<sequence length="349" mass="40256">MVSAVYTVVVLVACAAMCVLGVGTAPTHPLEDADAAQRSERSANLSHITGTARKIRMYVKNRYLQILSDGTVNGTGDTSEFSILQRQSVRAGQVKIQGVATCIYLCMDSCGILYGSREFAEDCVFNEMIEQHHYNTYSSTKYSNHRRILYLALNRKGVPRRVQIKAKSPLGKLSTYTRVLTQPVSAEEVEQLARRLLQQHPGTQHHLRHHQLCPPASKVPLETADVERCRKRKKRRKRRRCREGEEDNEECHKVKEEGKRRIIVVRKRCEEKEGEDKAKCQHKKLHMIGRKRKSRHEMKRLLRHLETPRSQRSEEDEEEEEEQEDEHDETTMEDDDLTTSDPLLDSNDK</sequence>
<gene>
    <name evidence="4" type="ORF">g.15131</name>
</gene>
<reference evidence="4" key="1">
    <citation type="submission" date="2015-11" db="EMBL/GenBank/DDBJ databases">
        <title>De novo transcriptome assembly of four potential Pierce s Disease insect vectors from Arizona vineyards.</title>
        <authorList>
            <person name="Tassone E.E."/>
        </authorList>
    </citation>
    <scope>NUCLEOTIDE SEQUENCE</scope>
</reference>